<gene>
    <name evidence="2" type="ORF">BCR32DRAFT_324148</name>
</gene>
<organism evidence="2 3">
    <name type="scientific">Anaeromyces robustus</name>
    <dbReference type="NCBI Taxonomy" id="1754192"/>
    <lineage>
        <taxon>Eukaryota</taxon>
        <taxon>Fungi</taxon>
        <taxon>Fungi incertae sedis</taxon>
        <taxon>Chytridiomycota</taxon>
        <taxon>Chytridiomycota incertae sedis</taxon>
        <taxon>Neocallimastigomycetes</taxon>
        <taxon>Neocallimastigales</taxon>
        <taxon>Neocallimastigaceae</taxon>
        <taxon>Anaeromyces</taxon>
    </lineage>
</organism>
<evidence type="ECO:0000256" key="1">
    <source>
        <dbReference type="ARBA" id="ARBA00005437"/>
    </source>
</evidence>
<name>A0A1Y1XQC9_9FUNG</name>
<proteinExistence type="inferred from homology"/>
<dbReference type="InterPro" id="IPR038595">
    <property type="entry name" value="LOR_sf"/>
</dbReference>
<dbReference type="SUPFAM" id="SSF54518">
    <property type="entry name" value="Tubby C-terminal domain-like"/>
    <property type="match status" value="1"/>
</dbReference>
<evidence type="ECO:0000313" key="3">
    <source>
        <dbReference type="Proteomes" id="UP000193944"/>
    </source>
</evidence>
<dbReference type="AlphaFoldDB" id="A0A1Y1XQC9"/>
<comment type="similarity">
    <text evidence="1">Belongs to the LOR family.</text>
</comment>
<evidence type="ECO:0000313" key="2">
    <source>
        <dbReference type="EMBL" id="ORX87947.1"/>
    </source>
</evidence>
<keyword evidence="3" id="KW-1185">Reference proteome</keyword>
<comment type="caution">
    <text evidence="2">The sequence shown here is derived from an EMBL/GenBank/DDBJ whole genome shotgun (WGS) entry which is preliminary data.</text>
</comment>
<dbReference type="InterPro" id="IPR007612">
    <property type="entry name" value="LOR"/>
</dbReference>
<dbReference type="Gene3D" id="2.40.160.200">
    <property type="entry name" value="LURP1-related"/>
    <property type="match status" value="1"/>
</dbReference>
<dbReference type="EMBL" id="MCFG01000003">
    <property type="protein sequence ID" value="ORX87947.1"/>
    <property type="molecule type" value="Genomic_DNA"/>
</dbReference>
<sequence length="225" mass="26365">MLQYSEHIDLPDHEISVIGRQYMSKRHDIYYLKESHMASSRNRLIITDTYGEELFSCKEEGNKMILYDDFNKPILNTYVDGNAFVKEIYIYAGEECKEVISKVKLNSHYDDDIQNYTAVFFNKSTKSNETLNIVYNRLKDSYDIFSSKRMNGKPDKVIVCEIKKTNLYKVFSKKHSIELPSLVDYVYMFALCIGFMRLNTSRNIITSKAKGSRYIAREGFNAFFK</sequence>
<reference evidence="2 3" key="1">
    <citation type="submission" date="2016-08" db="EMBL/GenBank/DDBJ databases">
        <title>A Parts List for Fungal Cellulosomes Revealed by Comparative Genomics.</title>
        <authorList>
            <consortium name="DOE Joint Genome Institute"/>
            <person name="Haitjema C.H."/>
            <person name="Gilmore S.P."/>
            <person name="Henske J.K."/>
            <person name="Solomon K.V."/>
            <person name="De Groot R."/>
            <person name="Kuo A."/>
            <person name="Mondo S.J."/>
            <person name="Salamov A.A."/>
            <person name="Labutti K."/>
            <person name="Zhao Z."/>
            <person name="Chiniquy J."/>
            <person name="Barry K."/>
            <person name="Brewer H.M."/>
            <person name="Purvine S.O."/>
            <person name="Wright A.T."/>
            <person name="Boxma B."/>
            <person name="Van Alen T."/>
            <person name="Hackstein J.H."/>
            <person name="Baker S.E."/>
            <person name="Grigoriev I.V."/>
            <person name="O'Malley M.A."/>
        </authorList>
    </citation>
    <scope>NUCLEOTIDE SEQUENCE [LARGE SCALE GENOMIC DNA]</scope>
    <source>
        <strain evidence="2 3">S4</strain>
    </source>
</reference>
<dbReference type="Proteomes" id="UP000193944">
    <property type="component" value="Unassembled WGS sequence"/>
</dbReference>
<dbReference type="InterPro" id="IPR025659">
    <property type="entry name" value="Tubby-like_C"/>
</dbReference>
<reference evidence="2 3" key="2">
    <citation type="submission" date="2016-08" db="EMBL/GenBank/DDBJ databases">
        <title>Pervasive Adenine N6-methylation of Active Genes in Fungi.</title>
        <authorList>
            <consortium name="DOE Joint Genome Institute"/>
            <person name="Mondo S.J."/>
            <person name="Dannebaum R.O."/>
            <person name="Kuo R.C."/>
            <person name="Labutti K."/>
            <person name="Haridas S."/>
            <person name="Kuo A."/>
            <person name="Salamov A."/>
            <person name="Ahrendt S.R."/>
            <person name="Lipzen A."/>
            <person name="Sullivan W."/>
            <person name="Andreopoulos W.B."/>
            <person name="Clum A."/>
            <person name="Lindquist E."/>
            <person name="Daum C."/>
            <person name="Ramamoorthy G.K."/>
            <person name="Gryganskyi A."/>
            <person name="Culley D."/>
            <person name="Magnuson J.K."/>
            <person name="James T.Y."/>
            <person name="O'Malley M.A."/>
            <person name="Stajich J.E."/>
            <person name="Spatafora J.W."/>
            <person name="Visel A."/>
            <person name="Grigoriev I.V."/>
        </authorList>
    </citation>
    <scope>NUCLEOTIDE SEQUENCE [LARGE SCALE GENOMIC DNA]</scope>
    <source>
        <strain evidence="2 3">S4</strain>
    </source>
</reference>
<dbReference type="OrthoDB" id="2151307at2759"/>
<dbReference type="Pfam" id="PF04525">
    <property type="entry name" value="LOR"/>
    <property type="match status" value="1"/>
</dbReference>
<protein>
    <submittedName>
        <fullName evidence="2">Uncharacterized protein</fullName>
    </submittedName>
</protein>
<accession>A0A1Y1XQC9</accession>